<reference evidence="1" key="1">
    <citation type="journal article" date="2023" name="Science">
        <title>Genome structures resolve the early diversification of teleost fishes.</title>
        <authorList>
            <person name="Parey E."/>
            <person name="Louis A."/>
            <person name="Montfort J."/>
            <person name="Bouchez O."/>
            <person name="Roques C."/>
            <person name="Iampietro C."/>
            <person name="Lluch J."/>
            <person name="Castinel A."/>
            <person name="Donnadieu C."/>
            <person name="Desvignes T."/>
            <person name="Floi Bucao C."/>
            <person name="Jouanno E."/>
            <person name="Wen M."/>
            <person name="Mejri S."/>
            <person name="Dirks R."/>
            <person name="Jansen H."/>
            <person name="Henkel C."/>
            <person name="Chen W.J."/>
            <person name="Zahm M."/>
            <person name="Cabau C."/>
            <person name="Klopp C."/>
            <person name="Thompson A.W."/>
            <person name="Robinson-Rechavi M."/>
            <person name="Braasch I."/>
            <person name="Lecointre G."/>
            <person name="Bobe J."/>
            <person name="Postlethwait J.H."/>
            <person name="Berthelot C."/>
            <person name="Roest Crollius H."/>
            <person name="Guiguen Y."/>
        </authorList>
    </citation>
    <scope>NUCLEOTIDE SEQUENCE</scope>
    <source>
        <strain evidence="1">NC1722</strain>
    </source>
</reference>
<dbReference type="Proteomes" id="UP001221898">
    <property type="component" value="Unassembled WGS sequence"/>
</dbReference>
<proteinExistence type="predicted"/>
<name>A0AAD7WI01_9TELE</name>
<dbReference type="AlphaFoldDB" id="A0AAD7WI01"/>
<keyword evidence="2" id="KW-1185">Reference proteome</keyword>
<gene>
    <name evidence="1" type="ORF">AAFF_G00436610</name>
</gene>
<dbReference type="EMBL" id="JAINUG010000096">
    <property type="protein sequence ID" value="KAJ8397662.1"/>
    <property type="molecule type" value="Genomic_DNA"/>
</dbReference>
<accession>A0AAD7WI01</accession>
<sequence length="200" mass="22033">MTFPQTSKEVLEDEDETWQVHTIMTPAASQTKAKSNPTIDMRQLKETLRMELQMGHTLHPFTVVENAGNVPVERVEMEGTETGMTPEAMLHYLLRIHGEQQRASLAIMESLERNTAAQEQRAYQEAGAAGRLSVVCRRASVEGPAPTFQGVAKLPQQATLVLPPQSEMVVWARVSDGAPAGGCHVMVDAMPDHEGKLRFS</sequence>
<comment type="caution">
    <text evidence="1">The sequence shown here is derived from an EMBL/GenBank/DDBJ whole genome shotgun (WGS) entry which is preliminary data.</text>
</comment>
<evidence type="ECO:0000313" key="1">
    <source>
        <dbReference type="EMBL" id="KAJ8397662.1"/>
    </source>
</evidence>
<evidence type="ECO:0000313" key="2">
    <source>
        <dbReference type="Proteomes" id="UP001221898"/>
    </source>
</evidence>
<protein>
    <submittedName>
        <fullName evidence="1">Uncharacterized protein</fullName>
    </submittedName>
</protein>
<organism evidence="1 2">
    <name type="scientific">Aldrovandia affinis</name>
    <dbReference type="NCBI Taxonomy" id="143900"/>
    <lineage>
        <taxon>Eukaryota</taxon>
        <taxon>Metazoa</taxon>
        <taxon>Chordata</taxon>
        <taxon>Craniata</taxon>
        <taxon>Vertebrata</taxon>
        <taxon>Euteleostomi</taxon>
        <taxon>Actinopterygii</taxon>
        <taxon>Neopterygii</taxon>
        <taxon>Teleostei</taxon>
        <taxon>Notacanthiformes</taxon>
        <taxon>Halosauridae</taxon>
        <taxon>Aldrovandia</taxon>
    </lineage>
</organism>